<evidence type="ECO:0008006" key="2">
    <source>
        <dbReference type="Google" id="ProtNLM"/>
    </source>
</evidence>
<protein>
    <recommendedName>
        <fullName evidence="2">Lipoprotein</fullName>
    </recommendedName>
</protein>
<dbReference type="PROSITE" id="PS51257">
    <property type="entry name" value="PROKAR_LIPOPROTEIN"/>
    <property type="match status" value="1"/>
</dbReference>
<comment type="caution">
    <text evidence="1">The sequence shown here is derived from an EMBL/GenBank/DDBJ whole genome shotgun (WGS) entry which is preliminary data.</text>
</comment>
<dbReference type="EMBL" id="CABM01000055">
    <property type="protein sequence ID" value="CBH98483.1"/>
    <property type="molecule type" value="Genomic_DNA"/>
</dbReference>
<gene>
    <name evidence="1" type="ORF">CARN2_3964</name>
</gene>
<organism evidence="1">
    <name type="scientific">mine drainage metagenome</name>
    <dbReference type="NCBI Taxonomy" id="410659"/>
    <lineage>
        <taxon>unclassified sequences</taxon>
        <taxon>metagenomes</taxon>
        <taxon>ecological metagenomes</taxon>
    </lineage>
</organism>
<dbReference type="AlphaFoldDB" id="E6PU76"/>
<reference evidence="1" key="1">
    <citation type="submission" date="2009-10" db="EMBL/GenBank/DDBJ databases">
        <title>Diversity of trophic interactions inside an arsenic-rich microbial ecosystem.</title>
        <authorList>
            <person name="Bertin P.N."/>
            <person name="Heinrich-Salmeron A."/>
            <person name="Pelletier E."/>
            <person name="Goulhen-Chollet F."/>
            <person name="Arsene-Ploetze F."/>
            <person name="Gallien S."/>
            <person name="Calteau A."/>
            <person name="Vallenet D."/>
            <person name="Casiot C."/>
            <person name="Chane-Woon-Ming B."/>
            <person name="Giloteaux L."/>
            <person name="Barakat M."/>
            <person name="Bonnefoy V."/>
            <person name="Bruneel O."/>
            <person name="Chandler M."/>
            <person name="Cleiss J."/>
            <person name="Duran R."/>
            <person name="Elbaz-Poulichet F."/>
            <person name="Fonknechten N."/>
            <person name="Lauga B."/>
            <person name="Mornico D."/>
            <person name="Ortet P."/>
            <person name="Schaeffer C."/>
            <person name="Siguier P."/>
            <person name="Alexander Thil Smith A."/>
            <person name="Van Dorsselaer A."/>
            <person name="Weissenbach J."/>
            <person name="Medigue C."/>
            <person name="Le Paslier D."/>
        </authorList>
    </citation>
    <scope>NUCLEOTIDE SEQUENCE</scope>
</reference>
<sequence length="137" mass="14600">MKPRFHPAAIAAASLTALSLSGCAGLVLPSAGTMAKLPVVRFGEHAPAHQEYVLLLPANTPLPIDASVEGSLLAQGAKAQMTVTLKKNLYIYKRWVSFDDKAWTPGQDVVDGKFRITIPGEKTGADPGVMQAEFNLK</sequence>
<evidence type="ECO:0000313" key="1">
    <source>
        <dbReference type="EMBL" id="CBH98483.1"/>
    </source>
</evidence>
<name>E6PU76_9ZZZZ</name>
<proteinExistence type="predicted"/>
<accession>E6PU76</accession>